<dbReference type="GO" id="GO:0006829">
    <property type="term" value="P:zinc ion transport"/>
    <property type="evidence" value="ECO:0007669"/>
    <property type="project" value="InterPro"/>
</dbReference>
<organism evidence="17 18">
    <name type="scientific">Coemansia aciculifera</name>
    <dbReference type="NCBI Taxonomy" id="417176"/>
    <lineage>
        <taxon>Eukaryota</taxon>
        <taxon>Fungi</taxon>
        <taxon>Fungi incertae sedis</taxon>
        <taxon>Zoopagomycota</taxon>
        <taxon>Kickxellomycotina</taxon>
        <taxon>Kickxellomycetes</taxon>
        <taxon>Kickxellales</taxon>
        <taxon>Kickxellaceae</taxon>
        <taxon>Coemansia</taxon>
    </lineage>
</organism>
<dbReference type="InterPro" id="IPR045891">
    <property type="entry name" value="ZIP9"/>
</dbReference>
<evidence type="ECO:0000256" key="9">
    <source>
        <dbReference type="ARBA" id="ARBA00022989"/>
    </source>
</evidence>
<evidence type="ECO:0000256" key="8">
    <source>
        <dbReference type="ARBA" id="ARBA00022741"/>
    </source>
</evidence>
<dbReference type="InterPro" id="IPR003689">
    <property type="entry name" value="ZIP"/>
</dbReference>
<dbReference type="PANTHER" id="PTHR16133">
    <property type="entry name" value="SOLUTE CARRIER FAMILY 39 ZINC TRANSPORTER , MEMBER 9-RELATED"/>
    <property type="match status" value="1"/>
</dbReference>
<keyword evidence="14" id="KW-0636">Prenylation</keyword>
<evidence type="ECO:0000256" key="16">
    <source>
        <dbReference type="SAM" id="Phobius"/>
    </source>
</evidence>
<evidence type="ECO:0000256" key="1">
    <source>
        <dbReference type="ARBA" id="ARBA00004127"/>
    </source>
</evidence>
<dbReference type="SMART" id="SM00174">
    <property type="entry name" value="RHO"/>
    <property type="match status" value="1"/>
</dbReference>
<comment type="subcellular location">
    <subcellularLocation>
        <location evidence="2">Cell membrane</location>
        <topology evidence="2">Lipid-anchor</topology>
        <orientation evidence="2">Cytoplasmic side</orientation>
    </subcellularLocation>
    <subcellularLocation>
        <location evidence="1">Endomembrane system</location>
        <topology evidence="1">Multi-pass membrane protein</topology>
    </subcellularLocation>
    <subcellularLocation>
        <location evidence="3">Golgi apparatus membrane</location>
    </subcellularLocation>
</comment>
<dbReference type="InterPro" id="IPR001806">
    <property type="entry name" value="Small_GTPase"/>
</dbReference>
<feature type="transmembrane region" description="Helical" evidence="16">
    <location>
        <begin position="276"/>
        <end position="295"/>
    </location>
</feature>
<accession>A0A9W8IKK4</accession>
<dbReference type="InterPro" id="IPR027417">
    <property type="entry name" value="P-loop_NTPase"/>
</dbReference>
<dbReference type="PROSITE" id="PS51420">
    <property type="entry name" value="RHO"/>
    <property type="match status" value="1"/>
</dbReference>
<dbReference type="SMART" id="SM00175">
    <property type="entry name" value="RAB"/>
    <property type="match status" value="1"/>
</dbReference>
<evidence type="ECO:0000256" key="12">
    <source>
        <dbReference type="ARBA" id="ARBA00023136"/>
    </source>
</evidence>
<evidence type="ECO:0000256" key="7">
    <source>
        <dbReference type="ARBA" id="ARBA00022692"/>
    </source>
</evidence>
<keyword evidence="8" id="KW-0547">Nucleotide-binding</keyword>
<keyword evidence="10" id="KW-0333">Golgi apparatus</keyword>
<evidence type="ECO:0000256" key="2">
    <source>
        <dbReference type="ARBA" id="ARBA00004342"/>
    </source>
</evidence>
<comment type="caution">
    <text evidence="17">The sequence shown here is derived from an EMBL/GenBank/DDBJ whole genome shotgun (WGS) entry which is preliminary data.</text>
</comment>
<evidence type="ECO:0000256" key="3">
    <source>
        <dbReference type="ARBA" id="ARBA00004394"/>
    </source>
</evidence>
<feature type="transmembrane region" description="Helical" evidence="16">
    <location>
        <begin position="225"/>
        <end position="245"/>
    </location>
</feature>
<protein>
    <submittedName>
        <fullName evidence="17">Uncharacterized protein</fullName>
    </submittedName>
</protein>
<dbReference type="Gene3D" id="3.40.50.300">
    <property type="entry name" value="P-loop containing nucleotide triphosphate hydrolases"/>
    <property type="match status" value="1"/>
</dbReference>
<evidence type="ECO:0000256" key="6">
    <source>
        <dbReference type="ARBA" id="ARBA00022481"/>
    </source>
</evidence>
<feature type="transmembrane region" description="Helical" evidence="16">
    <location>
        <begin position="410"/>
        <end position="435"/>
    </location>
</feature>
<dbReference type="GO" id="GO:0046873">
    <property type="term" value="F:metal ion transmembrane transporter activity"/>
    <property type="evidence" value="ECO:0007669"/>
    <property type="project" value="InterPro"/>
</dbReference>
<dbReference type="NCBIfam" id="TIGR00231">
    <property type="entry name" value="small_GTP"/>
    <property type="match status" value="1"/>
</dbReference>
<dbReference type="SUPFAM" id="SSF52540">
    <property type="entry name" value="P-loop containing nucleoside triphosphate hydrolases"/>
    <property type="match status" value="1"/>
</dbReference>
<feature type="transmembrane region" description="Helical" evidence="16">
    <location>
        <begin position="488"/>
        <end position="510"/>
    </location>
</feature>
<evidence type="ECO:0000256" key="14">
    <source>
        <dbReference type="ARBA" id="ARBA00023289"/>
    </source>
</evidence>
<dbReference type="SMART" id="SM00173">
    <property type="entry name" value="RAS"/>
    <property type="match status" value="1"/>
</dbReference>
<keyword evidence="5" id="KW-1003">Cell membrane</keyword>
<dbReference type="GO" id="GO:0003924">
    <property type="term" value="F:GTPase activity"/>
    <property type="evidence" value="ECO:0007669"/>
    <property type="project" value="InterPro"/>
</dbReference>
<keyword evidence="7 16" id="KW-0812">Transmembrane</keyword>
<gene>
    <name evidence="17" type="ORF">GGH94_003164</name>
</gene>
<comment type="similarity">
    <text evidence="4">Belongs to the small GTPase superfamily. Rho family.</text>
</comment>
<dbReference type="GO" id="GO:0005525">
    <property type="term" value="F:GTP binding"/>
    <property type="evidence" value="ECO:0007669"/>
    <property type="project" value="UniProtKB-KW"/>
</dbReference>
<dbReference type="Proteomes" id="UP001140074">
    <property type="component" value="Unassembled WGS sequence"/>
</dbReference>
<dbReference type="PRINTS" id="PR00449">
    <property type="entry name" value="RASTRNSFRMNG"/>
</dbReference>
<reference evidence="17" key="1">
    <citation type="submission" date="2022-07" db="EMBL/GenBank/DDBJ databases">
        <title>Phylogenomic reconstructions and comparative analyses of Kickxellomycotina fungi.</title>
        <authorList>
            <person name="Reynolds N.K."/>
            <person name="Stajich J.E."/>
            <person name="Barry K."/>
            <person name="Grigoriev I.V."/>
            <person name="Crous P."/>
            <person name="Smith M.E."/>
        </authorList>
    </citation>
    <scope>NUCLEOTIDE SEQUENCE</scope>
    <source>
        <strain evidence="17">RSA 476</strain>
    </source>
</reference>
<keyword evidence="13" id="KW-0449">Lipoprotein</keyword>
<dbReference type="CDD" id="cd00157">
    <property type="entry name" value="Rho"/>
    <property type="match status" value="1"/>
</dbReference>
<keyword evidence="18" id="KW-1185">Reference proteome</keyword>
<feature type="transmembrane region" description="Helical" evidence="16">
    <location>
        <begin position="455"/>
        <end position="476"/>
    </location>
</feature>
<feature type="region of interest" description="Disordered" evidence="15">
    <location>
        <begin position="366"/>
        <end position="394"/>
    </location>
</feature>
<evidence type="ECO:0000256" key="4">
    <source>
        <dbReference type="ARBA" id="ARBA00010142"/>
    </source>
</evidence>
<dbReference type="Pfam" id="PF00071">
    <property type="entry name" value="Ras"/>
    <property type="match status" value="1"/>
</dbReference>
<dbReference type="PROSITE" id="PS51421">
    <property type="entry name" value="RAS"/>
    <property type="match status" value="1"/>
</dbReference>
<keyword evidence="9 16" id="KW-1133">Transmembrane helix</keyword>
<evidence type="ECO:0000256" key="15">
    <source>
        <dbReference type="SAM" id="MobiDB-lite"/>
    </source>
</evidence>
<feature type="transmembrane region" description="Helical" evidence="16">
    <location>
        <begin position="573"/>
        <end position="594"/>
    </location>
</feature>
<dbReference type="GO" id="GO:0000139">
    <property type="term" value="C:Golgi membrane"/>
    <property type="evidence" value="ECO:0007669"/>
    <property type="project" value="UniProtKB-SubCell"/>
</dbReference>
<evidence type="ECO:0000313" key="17">
    <source>
        <dbReference type="EMBL" id="KAJ2864084.1"/>
    </source>
</evidence>
<feature type="transmembrane region" description="Helical" evidence="16">
    <location>
        <begin position="530"/>
        <end position="552"/>
    </location>
</feature>
<evidence type="ECO:0000313" key="18">
    <source>
        <dbReference type="Proteomes" id="UP001140074"/>
    </source>
</evidence>
<dbReference type="SMART" id="SM00176">
    <property type="entry name" value="RAN"/>
    <property type="match status" value="1"/>
</dbReference>
<keyword evidence="11" id="KW-0342">GTP-binding</keyword>
<dbReference type="Pfam" id="PF02535">
    <property type="entry name" value="Zip"/>
    <property type="match status" value="1"/>
</dbReference>
<dbReference type="PANTHER" id="PTHR16133:SF0">
    <property type="entry name" value="ZINC_IRON REGULATED TRANSPORTER-RELATED PROTEIN 102B, ISOFORM E"/>
    <property type="match status" value="1"/>
</dbReference>
<dbReference type="EMBL" id="JANBUY010000100">
    <property type="protein sequence ID" value="KAJ2864084.1"/>
    <property type="molecule type" value="Genomic_DNA"/>
</dbReference>
<sequence>MDEKQTIRVQRKMVVVGDGACGKTCLLQTFRDGQFPSDDRYIPTVFDVCIVDLERKGGVVELALWDTAGQEDFDRLRVMSYPEADVVVICFSVDSRDSLENVLEKWVPEAREHAPRAKLVLAALKIDLRTDEENLEHMRRVLQAAPLAYGDGVRLAKALGAPYVECSAKMGVGVRHVLETAVSLVVSDDDFSAVFRLILEGLAMFAGSWAAGCVPLYVRMDQSKFNLLALFGAGLLIGAALAVILPEGVETLSRSLLSHKTKAETDDTMVESMNTTIGWTLVAGFCVMFLIDNLFPSAHSHADTPDVPDNDSAACLEDIQMTPRGNDRNLGNSEFTLNDSRLQYQQHTRVDDSMASLAIINGDESQHSAVPSDDWRPSAAARQQPVHPPRSQPRWRRLLGRLGSALSPRYLPSTLIGILVHSCADGLALGAAVASAHAADNGKDSDDVHSSSLEIIVFMALLLHKAPAAFGLITTLKQQGYAAYKLSVWLTVFAASAPLAALATFSIFLLAQPASSAGGHHEKPAGTQPWAGIVMLFSAGTFMYVAMAHTLAEAVHQAKALRAKAKASATNAVKAHAASLSFLDIAVLLLGVILPPLVSKDHDG</sequence>
<evidence type="ECO:0000256" key="5">
    <source>
        <dbReference type="ARBA" id="ARBA00022475"/>
    </source>
</evidence>
<dbReference type="InterPro" id="IPR005225">
    <property type="entry name" value="Small_GTP-bd"/>
</dbReference>
<name>A0A9W8IKK4_9FUNG</name>
<evidence type="ECO:0000256" key="11">
    <source>
        <dbReference type="ARBA" id="ARBA00023134"/>
    </source>
</evidence>
<evidence type="ECO:0000256" key="13">
    <source>
        <dbReference type="ARBA" id="ARBA00023288"/>
    </source>
</evidence>
<dbReference type="PROSITE" id="PS51419">
    <property type="entry name" value="RAB"/>
    <property type="match status" value="1"/>
</dbReference>
<proteinExistence type="inferred from homology"/>
<keyword evidence="6" id="KW-0488">Methylation</keyword>
<keyword evidence="12 16" id="KW-0472">Membrane</keyword>
<evidence type="ECO:0000256" key="10">
    <source>
        <dbReference type="ARBA" id="ARBA00023034"/>
    </source>
</evidence>
<dbReference type="AlphaFoldDB" id="A0A9W8IKK4"/>
<dbReference type="FunFam" id="3.40.50.300:FF:000983">
    <property type="entry name" value="Rho family GTPase"/>
    <property type="match status" value="1"/>
</dbReference>
<dbReference type="GO" id="GO:0005886">
    <property type="term" value="C:plasma membrane"/>
    <property type="evidence" value="ECO:0007669"/>
    <property type="project" value="UniProtKB-SubCell"/>
</dbReference>